<feature type="modified residue" description="N6-(pyridoxal phosphate)lysine" evidence="3">
    <location>
        <position position="206"/>
    </location>
</feature>
<comment type="function">
    <text evidence="3">Catalyzes the formation of L-homocysteine from O-succinyl-L-homoserine (OSHS) and hydrogen sulfide.</text>
</comment>
<comment type="pathway">
    <text evidence="3">Amino-acid biosynthesis; L-methionine biosynthesis via de novo pathway; L-homocysteine from O-succinyl-L-homoserine: step 1/1.</text>
</comment>
<keyword evidence="6" id="KW-1185">Reference proteome</keyword>
<dbReference type="PIRSF" id="PIRSF001434">
    <property type="entry name" value="CGS"/>
    <property type="match status" value="1"/>
</dbReference>
<dbReference type="InterPro" id="IPR015422">
    <property type="entry name" value="PyrdxlP-dep_Trfase_small"/>
</dbReference>
<dbReference type="InterPro" id="IPR006234">
    <property type="entry name" value="O-succ-hSer_sulfhydrylase"/>
</dbReference>
<dbReference type="Gene3D" id="3.40.640.10">
    <property type="entry name" value="Type I PLP-dependent aspartate aminotransferase-like (Major domain)"/>
    <property type="match status" value="1"/>
</dbReference>
<dbReference type="PANTHER" id="PTHR11808">
    <property type="entry name" value="TRANS-SULFURATION ENZYME FAMILY MEMBER"/>
    <property type="match status" value="1"/>
</dbReference>
<evidence type="ECO:0000256" key="1">
    <source>
        <dbReference type="ARBA" id="ARBA00001933"/>
    </source>
</evidence>
<dbReference type="InterPro" id="IPR000277">
    <property type="entry name" value="Cys/Met-Metab_PyrdxlP-dep_enz"/>
</dbReference>
<dbReference type="RefSeq" id="WP_395416634.1">
    <property type="nucleotide sequence ID" value="NZ_JBIPKE010000014.1"/>
</dbReference>
<keyword evidence="2 3" id="KW-0663">Pyridoxal phosphate</keyword>
<dbReference type="EMBL" id="JBIPKE010000014">
    <property type="protein sequence ID" value="MFH6983047.1"/>
    <property type="molecule type" value="Genomic_DNA"/>
</dbReference>
<comment type="catalytic activity">
    <reaction evidence="3">
        <text>O-succinyl-L-homoserine + hydrogen sulfide = L-homocysteine + succinate</text>
        <dbReference type="Rhea" id="RHEA:27826"/>
        <dbReference type="ChEBI" id="CHEBI:29919"/>
        <dbReference type="ChEBI" id="CHEBI:30031"/>
        <dbReference type="ChEBI" id="CHEBI:57661"/>
        <dbReference type="ChEBI" id="CHEBI:58199"/>
    </reaction>
</comment>
<dbReference type="EC" id="2.5.1.-" evidence="3"/>
<protein>
    <recommendedName>
        <fullName evidence="3">O-succinylhomoserine sulfhydrylase</fullName>
        <shortName evidence="3">OSH sulfhydrylase</shortName>
        <shortName evidence="3">OSHS sulfhydrylase</shortName>
        <ecNumber evidence="3">2.5.1.-</ecNumber>
    </recommendedName>
</protein>
<dbReference type="HAMAP" id="MF_02056">
    <property type="entry name" value="MetZ"/>
    <property type="match status" value="1"/>
</dbReference>
<comment type="subunit">
    <text evidence="3">Homotetramer.</text>
</comment>
<keyword evidence="3" id="KW-0028">Amino-acid biosynthesis</keyword>
<comment type="caution">
    <text evidence="5">The sequence shown here is derived from an EMBL/GenBank/DDBJ whole genome shotgun (WGS) entry which is preliminary data.</text>
</comment>
<dbReference type="PROSITE" id="PS00868">
    <property type="entry name" value="CYS_MET_METAB_PP"/>
    <property type="match status" value="1"/>
</dbReference>
<dbReference type="InterPro" id="IPR015421">
    <property type="entry name" value="PyrdxlP-dep_Trfase_major"/>
</dbReference>
<proteinExistence type="inferred from homology"/>
<dbReference type="PANTHER" id="PTHR11808:SF80">
    <property type="entry name" value="CYSTATHIONINE GAMMA-LYASE"/>
    <property type="match status" value="1"/>
</dbReference>
<evidence type="ECO:0000256" key="4">
    <source>
        <dbReference type="RuleBase" id="RU362118"/>
    </source>
</evidence>
<comment type="cofactor">
    <cofactor evidence="1 3 4">
        <name>pyridoxal 5'-phosphate</name>
        <dbReference type="ChEBI" id="CHEBI:597326"/>
    </cofactor>
</comment>
<dbReference type="CDD" id="cd00614">
    <property type="entry name" value="CGS_like"/>
    <property type="match status" value="1"/>
</dbReference>
<dbReference type="Proteomes" id="UP001610063">
    <property type="component" value="Unassembled WGS sequence"/>
</dbReference>
<evidence type="ECO:0000256" key="2">
    <source>
        <dbReference type="ARBA" id="ARBA00022898"/>
    </source>
</evidence>
<accession>A0ABW7N6I3</accession>
<keyword evidence="3" id="KW-0808">Transferase</keyword>
<name>A0ABW7N6I3_9BACT</name>
<dbReference type="InterPro" id="IPR054542">
    <property type="entry name" value="Cys_met_metab_PP"/>
</dbReference>
<gene>
    <name evidence="3" type="primary">metZ</name>
    <name evidence="5" type="ORF">ACHKAR_06335</name>
</gene>
<dbReference type="Gene3D" id="3.90.1150.10">
    <property type="entry name" value="Aspartate Aminotransferase, domain 1"/>
    <property type="match status" value="1"/>
</dbReference>
<dbReference type="Pfam" id="PF01053">
    <property type="entry name" value="Cys_Met_Meta_PP"/>
    <property type="match status" value="1"/>
</dbReference>
<evidence type="ECO:0000313" key="5">
    <source>
        <dbReference type="EMBL" id="MFH6983047.1"/>
    </source>
</evidence>
<dbReference type="SUPFAM" id="SSF53383">
    <property type="entry name" value="PLP-dependent transferases"/>
    <property type="match status" value="1"/>
</dbReference>
<reference evidence="5 6" key="1">
    <citation type="journal article" date="2013" name="Int. J. Syst. Evol. Microbiol.">
        <title>Marinoscillum luteum sp. nov., isolated from marine sediment.</title>
        <authorList>
            <person name="Cha I.T."/>
            <person name="Park S.J."/>
            <person name="Kim S.J."/>
            <person name="Kim J.G."/>
            <person name="Jung M.Y."/>
            <person name="Shin K.S."/>
            <person name="Kwon K.K."/>
            <person name="Yang S.H."/>
            <person name="Seo Y.S."/>
            <person name="Rhee S.K."/>
        </authorList>
    </citation>
    <scope>NUCLEOTIDE SEQUENCE [LARGE SCALE GENOMIC DNA]</scope>
    <source>
        <strain evidence="5 6">KCTC 23939</strain>
    </source>
</reference>
<organism evidence="5 6">
    <name type="scientific">Marinoscillum luteum</name>
    <dbReference type="NCBI Taxonomy" id="861051"/>
    <lineage>
        <taxon>Bacteria</taxon>
        <taxon>Pseudomonadati</taxon>
        <taxon>Bacteroidota</taxon>
        <taxon>Cytophagia</taxon>
        <taxon>Cytophagales</taxon>
        <taxon>Reichenbachiellaceae</taxon>
        <taxon>Marinoscillum</taxon>
    </lineage>
</organism>
<evidence type="ECO:0000313" key="6">
    <source>
        <dbReference type="Proteomes" id="UP001610063"/>
    </source>
</evidence>
<keyword evidence="3" id="KW-0486">Methionine biosynthesis</keyword>
<comment type="similarity">
    <text evidence="3">Belongs to the trans-sulfuration enzymes family. MetZ subfamily.</text>
</comment>
<dbReference type="InterPro" id="IPR015424">
    <property type="entry name" value="PyrdxlP-dep_Trfase"/>
</dbReference>
<sequence length="391" mass="43001">MSDKKFETAAIRHQIERSSQKEHSSPIYMTSSFKFDDAEDARSLFAEEKEGNIYSRYSNPNTDEFIQKLCLLEGAETGMAMASGMAAMFTSLAAFLSSGDHVVASRSLFGSTHQILTKLLPKWGISSTYVDILDDAGWEKAIQPNTKMIFLETPSNPALDLVDLEKICALGKSKGILVNVDNCFATPYLQNPIKWGADIVTHSATKFIDGQGRVIGGAIVTTEELFPEIKFMARHTGPSMSPFNGWLLSKSLETLAVRMDKHCDNALKLAQHLEGHSALKQVRYPFLPSFPQYELAKKQMRLGGGIVTFELKGGIDQGRKFLDALEMISLSANLGDTRTIATHPASTTHSKLSEEERLAVGITPGLVRVSVGLEHMDDIIADVEQALDRSK</sequence>
<evidence type="ECO:0000256" key="3">
    <source>
        <dbReference type="HAMAP-Rule" id="MF_02056"/>
    </source>
</evidence>